<feature type="region of interest" description="Disordered" evidence="1">
    <location>
        <begin position="579"/>
        <end position="607"/>
    </location>
</feature>
<sequence length="717" mass="80273">MPSKRKQQTRLAFSPLPSSSPASKDYNRQIRDRAATVTIEGSQGPAKNRQVKDRRADDSETLPSNDDGAVSIAAVQTLADDPFESDEDPMKSSQRRLTSGRVKSRSRQPRLDFSKTRDASSLDASVRLPSSSARTQSTEGGTMFSSQVQGRMVELSSDESDGNLPSVRKIMNKTKAKSNGKRSTVKADAQEQDVGSDEDDIVAPRRRSQKSTAGPLTRSSRTEVLVDSDDEGIVARAPRAVHISGEEEEGEEDDMPTTAGTQRRRRRPLPKDDFVVDSPTPEDSDEDLIEVKKSSRKRRRGSPIESCGDSDKTPKTPSRRRIKRARQAIQQEKDDLAEDLDFLGPSSDVDSSSRPARSTQSAHKSAREKALERLKRARGANPGQSQEEEDPAAQTPADSIDEASGSDEVIEIDEDEDEEAAAASGFVSSRQMFKEDAEDADFLAEDGDDILGAPEDIPIEFTRYASMKPKELFEFAVEWMVQKKINPAFQKDDPLYQLTFKKLDDNVRGLAASKFTSSAWTAIFTIALNARPEMRFDVIDRGAAEHWMRDKCDACNRTNHPATYEIQFIGKPYHRDTLEDIDNGEDDDSESDSDDSQRGGGNLQEYDANGVDVASTDTIFYVGKFCCANARTAHQLQHWRYHLNAYVEVWLERQGYGRADELSKRDKWSTKKRRKYANKILDRMKVEGEVKVLWNKFRESIEEARNSKQGRFEALTP</sequence>
<gene>
    <name evidence="3" type="ORF">AC579_9961</name>
</gene>
<feature type="compositionally biased region" description="Low complexity" evidence="1">
    <location>
        <begin position="11"/>
        <end position="23"/>
    </location>
</feature>
<feature type="compositionally biased region" description="Acidic residues" evidence="1">
    <location>
        <begin position="190"/>
        <end position="201"/>
    </location>
</feature>
<dbReference type="Pfam" id="PF13926">
    <property type="entry name" value="DUF4211"/>
    <property type="match status" value="1"/>
</dbReference>
<protein>
    <recommendedName>
        <fullName evidence="2">DUF4211 domain-containing protein</fullName>
    </recommendedName>
</protein>
<evidence type="ECO:0000256" key="1">
    <source>
        <dbReference type="SAM" id="MobiDB-lite"/>
    </source>
</evidence>
<dbReference type="Proteomes" id="UP000073492">
    <property type="component" value="Unassembled WGS sequence"/>
</dbReference>
<feature type="region of interest" description="Disordered" evidence="1">
    <location>
        <begin position="1"/>
        <end position="405"/>
    </location>
</feature>
<evidence type="ECO:0000313" key="4">
    <source>
        <dbReference type="Proteomes" id="UP000073492"/>
    </source>
</evidence>
<feature type="compositionally biased region" description="Basic residues" evidence="1">
    <location>
        <begin position="317"/>
        <end position="326"/>
    </location>
</feature>
<evidence type="ECO:0000313" key="3">
    <source>
        <dbReference type="EMBL" id="KXT15592.1"/>
    </source>
</evidence>
<dbReference type="OrthoDB" id="21499at2759"/>
<comment type="caution">
    <text evidence="3">The sequence shown here is derived from an EMBL/GenBank/DDBJ whole genome shotgun (WGS) entry which is preliminary data.</text>
</comment>
<dbReference type="InterPro" id="IPR025451">
    <property type="entry name" value="DUF4211"/>
</dbReference>
<dbReference type="EMBL" id="LFZO01000055">
    <property type="protein sequence ID" value="KXT15592.1"/>
    <property type="molecule type" value="Genomic_DNA"/>
</dbReference>
<feature type="compositionally biased region" description="Polar residues" evidence="1">
    <location>
        <begin position="210"/>
        <end position="219"/>
    </location>
</feature>
<reference evidence="3 4" key="1">
    <citation type="submission" date="2015-07" db="EMBL/GenBank/DDBJ databases">
        <title>Comparative genomics of the Sigatoka disease complex on banana suggests a link between parallel evolutionary changes in Pseudocercospora fijiensis and Pseudocercospora eumusae and increased virulence on the banana host.</title>
        <authorList>
            <person name="Chang T.-C."/>
            <person name="Salvucci A."/>
            <person name="Crous P.W."/>
            <person name="Stergiopoulos I."/>
        </authorList>
    </citation>
    <scope>NUCLEOTIDE SEQUENCE [LARGE SCALE GENOMIC DNA]</scope>
    <source>
        <strain evidence="3 4">CBS 116634</strain>
    </source>
</reference>
<feature type="compositionally biased region" description="Basic residues" evidence="1">
    <location>
        <begin position="170"/>
        <end position="184"/>
    </location>
</feature>
<dbReference type="PANTHER" id="PTHR14689">
    <property type="entry name" value="PHORBOL-ESTER_DAG-TYPE DOMAIN-CONTAINING PROTEIN"/>
    <property type="match status" value="1"/>
</dbReference>
<feature type="compositionally biased region" description="Basic and acidic residues" evidence="1">
    <location>
        <begin position="365"/>
        <end position="374"/>
    </location>
</feature>
<feature type="compositionally biased region" description="Acidic residues" evidence="1">
    <location>
        <begin position="579"/>
        <end position="594"/>
    </location>
</feature>
<dbReference type="PANTHER" id="PTHR14689:SF0">
    <property type="entry name" value="COILED-COIL DOMAIN-CONTAINING PROTEIN 82"/>
    <property type="match status" value="1"/>
</dbReference>
<feature type="domain" description="DUF4211" evidence="2">
    <location>
        <begin position="441"/>
        <end position="578"/>
    </location>
</feature>
<keyword evidence="4" id="KW-1185">Reference proteome</keyword>
<dbReference type="STRING" id="113226.A0A139IM07"/>
<organism evidence="3 4">
    <name type="scientific">Pseudocercospora musae</name>
    <dbReference type="NCBI Taxonomy" id="113226"/>
    <lineage>
        <taxon>Eukaryota</taxon>
        <taxon>Fungi</taxon>
        <taxon>Dikarya</taxon>
        <taxon>Ascomycota</taxon>
        <taxon>Pezizomycotina</taxon>
        <taxon>Dothideomycetes</taxon>
        <taxon>Dothideomycetidae</taxon>
        <taxon>Mycosphaerellales</taxon>
        <taxon>Mycosphaerellaceae</taxon>
        <taxon>Pseudocercospora</taxon>
    </lineage>
</organism>
<name>A0A139IM07_9PEZI</name>
<feature type="compositionally biased region" description="Basic and acidic residues" evidence="1">
    <location>
        <begin position="109"/>
        <end position="120"/>
    </location>
</feature>
<dbReference type="AlphaFoldDB" id="A0A139IM07"/>
<dbReference type="GO" id="GO:0005634">
    <property type="term" value="C:nucleus"/>
    <property type="evidence" value="ECO:0007669"/>
    <property type="project" value="TreeGrafter"/>
</dbReference>
<feature type="compositionally biased region" description="Polar residues" evidence="1">
    <location>
        <begin position="348"/>
        <end position="363"/>
    </location>
</feature>
<feature type="compositionally biased region" description="Polar residues" evidence="1">
    <location>
        <begin position="128"/>
        <end position="149"/>
    </location>
</feature>
<evidence type="ECO:0000259" key="2">
    <source>
        <dbReference type="Pfam" id="PF13926"/>
    </source>
</evidence>
<feature type="compositionally biased region" description="Acidic residues" evidence="1">
    <location>
        <begin position="246"/>
        <end position="255"/>
    </location>
</feature>
<feature type="compositionally biased region" description="Basic and acidic residues" evidence="1">
    <location>
        <begin position="25"/>
        <end position="34"/>
    </location>
</feature>
<proteinExistence type="predicted"/>
<accession>A0A139IM07</accession>